<keyword evidence="8 11" id="KW-0067">ATP-binding</keyword>
<keyword evidence="10 11" id="KW-0784">Thiamine biosynthesis</keyword>
<feature type="binding site" evidence="11">
    <location>
        <position position="213"/>
    </location>
    <ligand>
        <name>substrate</name>
    </ligand>
</feature>
<evidence type="ECO:0000256" key="10">
    <source>
        <dbReference type="ARBA" id="ARBA00022977"/>
    </source>
</evidence>
<feature type="binding site" evidence="11">
    <location>
        <position position="186"/>
    </location>
    <ligand>
        <name>ATP</name>
        <dbReference type="ChEBI" id="CHEBI:30616"/>
    </ligand>
</feature>
<comment type="function">
    <text evidence="11">Catalyzes the phosphorylation of the hydroxyl group of 4-methyl-5-beta-hydroxyethylthiazole (THZ).</text>
</comment>
<dbReference type="CDD" id="cd01170">
    <property type="entry name" value="THZ_kinase"/>
    <property type="match status" value="1"/>
</dbReference>
<dbReference type="EMBL" id="CP009787">
    <property type="protein sequence ID" value="AJJ09248.1"/>
    <property type="molecule type" value="Genomic_DNA"/>
</dbReference>
<evidence type="ECO:0000256" key="3">
    <source>
        <dbReference type="ARBA" id="ARBA00004868"/>
    </source>
</evidence>
<evidence type="ECO:0000256" key="9">
    <source>
        <dbReference type="ARBA" id="ARBA00022842"/>
    </source>
</evidence>
<organism evidence="13 15">
    <name type="scientific">Yersinia rohdei</name>
    <dbReference type="NCBI Taxonomy" id="29485"/>
    <lineage>
        <taxon>Bacteria</taxon>
        <taxon>Pseudomonadati</taxon>
        <taxon>Pseudomonadota</taxon>
        <taxon>Gammaproteobacteria</taxon>
        <taxon>Enterobacterales</taxon>
        <taxon>Yersiniaceae</taxon>
        <taxon>Yersinia</taxon>
    </lineage>
</organism>
<dbReference type="EMBL" id="CTKE01000029">
    <property type="protein sequence ID" value="CQI97365.1"/>
    <property type="molecule type" value="Genomic_DNA"/>
</dbReference>
<keyword evidence="7 11" id="KW-0418">Kinase</keyword>
<evidence type="ECO:0000256" key="1">
    <source>
        <dbReference type="ARBA" id="ARBA00001771"/>
    </source>
</evidence>
<comment type="cofactor">
    <cofactor evidence="2 11">
        <name>Mg(2+)</name>
        <dbReference type="ChEBI" id="CHEBI:18420"/>
    </cofactor>
</comment>
<dbReference type="GO" id="GO:0004417">
    <property type="term" value="F:hydroxyethylthiazole kinase activity"/>
    <property type="evidence" value="ECO:0007669"/>
    <property type="project" value="UniProtKB-UniRule"/>
</dbReference>
<protein>
    <recommendedName>
        <fullName evidence="11">Hydroxyethylthiazole kinase</fullName>
        <ecNumber evidence="11">2.7.1.50</ecNumber>
    </recommendedName>
    <alternativeName>
        <fullName evidence="11">4-methyl-5-beta-hydroxyethylthiazole kinase</fullName>
        <shortName evidence="11">TH kinase</shortName>
        <shortName evidence="11">Thz kinase</shortName>
    </alternativeName>
</protein>
<dbReference type="RefSeq" id="WP_004716828.1">
    <property type="nucleotide sequence ID" value="NZ_CABIHQ010000019.1"/>
</dbReference>
<feature type="binding site" evidence="11">
    <location>
        <position position="65"/>
    </location>
    <ligand>
        <name>substrate</name>
    </ligand>
</feature>
<dbReference type="InterPro" id="IPR029056">
    <property type="entry name" value="Ribokinase-like"/>
</dbReference>
<dbReference type="Pfam" id="PF02110">
    <property type="entry name" value="HK"/>
    <property type="match status" value="1"/>
</dbReference>
<dbReference type="PRINTS" id="PR01099">
    <property type="entry name" value="HYETHTZKNASE"/>
</dbReference>
<name>A0A0U1HYE6_YERRO</name>
<dbReference type="NCBIfam" id="NF006830">
    <property type="entry name" value="PRK09355.1"/>
    <property type="match status" value="1"/>
</dbReference>
<dbReference type="OrthoDB" id="8909021at2"/>
<comment type="pathway">
    <text evidence="3 11">Cofactor biosynthesis; thiamine diphosphate biosynthesis; 4-methyl-5-(2-phosphoethyl)-thiazole from 5-(2-hydroxyethyl)-4-methylthiazole: step 1/1.</text>
</comment>
<evidence type="ECO:0000256" key="5">
    <source>
        <dbReference type="ARBA" id="ARBA00022723"/>
    </source>
</evidence>
<evidence type="ECO:0000256" key="11">
    <source>
        <dbReference type="HAMAP-Rule" id="MF_00228"/>
    </source>
</evidence>
<keyword evidence="6 11" id="KW-0547">Nucleotide-binding</keyword>
<proteinExistence type="inferred from homology"/>
<dbReference type="GO" id="GO:0005524">
    <property type="term" value="F:ATP binding"/>
    <property type="evidence" value="ECO:0007669"/>
    <property type="project" value="UniProtKB-UniRule"/>
</dbReference>
<dbReference type="SUPFAM" id="SSF53613">
    <property type="entry name" value="Ribokinase-like"/>
    <property type="match status" value="1"/>
</dbReference>
<dbReference type="NCBIfam" id="TIGR00694">
    <property type="entry name" value="thiM"/>
    <property type="match status" value="1"/>
</dbReference>
<evidence type="ECO:0000256" key="6">
    <source>
        <dbReference type="ARBA" id="ARBA00022741"/>
    </source>
</evidence>
<gene>
    <name evidence="11 13" type="primary">thiM</name>
    <name evidence="12" type="ORF">CH64_1939</name>
    <name evidence="13" type="ORF">ERS008555_03868</name>
</gene>
<evidence type="ECO:0000256" key="4">
    <source>
        <dbReference type="ARBA" id="ARBA00022679"/>
    </source>
</evidence>
<dbReference type="EC" id="2.7.1.50" evidence="11"/>
<dbReference type="Gene3D" id="3.40.1190.20">
    <property type="match status" value="1"/>
</dbReference>
<dbReference type="GO" id="GO:0009229">
    <property type="term" value="P:thiamine diphosphate biosynthetic process"/>
    <property type="evidence" value="ECO:0007669"/>
    <property type="project" value="UniProtKB-UniRule"/>
</dbReference>
<keyword evidence="4 11" id="KW-0808">Transferase</keyword>
<keyword evidence="9 11" id="KW-0460">Magnesium</keyword>
<sequence length="291" mass="30104">MQTTHTGISTLSDNPPAPDLFPDAVAAACLQQFQLAAPLVHCLTNEVVQSFTANVLLALGAFPAMVVEAEEAAQFSAMANSLLINIGTLHHSRAESMLAAITAANHAGTPWVLDPVAVGGLTYRTDFAHHLLALKPAAIRGNASEIMALSGMATMGRGVDSLDSSLAALPAARQLAQQVGAVVAVTGEVDYLTDGQRDFAVRGGHPLMTRVVGTGCALSAVVAAFCALEGDRLHHVATACRIMSHVGGQVALHVGGPGSFIPAFLDGLYQLTATDLAQTEAKMRQSPDATH</sequence>
<dbReference type="UniPathway" id="UPA00060">
    <property type="reaction ID" value="UER00139"/>
</dbReference>
<evidence type="ECO:0000313" key="15">
    <source>
        <dbReference type="Proteomes" id="UP000042054"/>
    </source>
</evidence>
<keyword evidence="5 11" id="KW-0479">Metal-binding</keyword>
<dbReference type="STRING" id="29485.CH64_1939"/>
<feature type="binding site" evidence="11">
    <location>
        <position position="140"/>
    </location>
    <ligand>
        <name>ATP</name>
        <dbReference type="ChEBI" id="CHEBI:30616"/>
    </ligand>
</feature>
<evidence type="ECO:0000256" key="8">
    <source>
        <dbReference type="ARBA" id="ARBA00022840"/>
    </source>
</evidence>
<dbReference type="Proteomes" id="UP000031914">
    <property type="component" value="Chromosome"/>
</dbReference>
<evidence type="ECO:0000256" key="7">
    <source>
        <dbReference type="ARBA" id="ARBA00022777"/>
    </source>
</evidence>
<reference evidence="12 14" key="1">
    <citation type="journal article" date="2015" name="Genome Announc.">
        <title>Thirty-Two Complete Genome Assemblies of Nine Yersinia Species, Including Y. pestis, Y. pseudotuberculosis, and Y. enterocolitica.</title>
        <authorList>
            <person name="Johnson S.L."/>
            <person name="Daligault H.E."/>
            <person name="Davenport K.W."/>
            <person name="Jaissle J."/>
            <person name="Frey K.G."/>
            <person name="Ladner J.T."/>
            <person name="Broomall S.M."/>
            <person name="Bishop-Lilly K.A."/>
            <person name="Bruce D.C."/>
            <person name="Coyne S.R."/>
            <person name="Gibbons H.S."/>
            <person name="Lo C.C."/>
            <person name="Munk A.C."/>
            <person name="Rosenzweig C.N."/>
            <person name="Koroleva G.I."/>
            <person name="Palacios G.F."/>
            <person name="Redden C.L."/>
            <person name="Xu Y."/>
            <person name="Minogue T.D."/>
            <person name="Chain P.S."/>
        </authorList>
    </citation>
    <scope>NUCLEOTIDE SEQUENCE [LARGE SCALE GENOMIC DNA]</scope>
    <source>
        <strain evidence="12 14">YRA</strain>
    </source>
</reference>
<evidence type="ECO:0000313" key="13">
    <source>
        <dbReference type="EMBL" id="CQI97365.1"/>
    </source>
</evidence>
<reference evidence="13 15" key="2">
    <citation type="submission" date="2015-03" db="EMBL/GenBank/DDBJ databases">
        <authorList>
            <person name="Murphy D."/>
        </authorList>
    </citation>
    <scope>NUCLEOTIDE SEQUENCE [LARGE SCALE GENOMIC DNA]</scope>
    <source>
        <strain evidence="13 15">68/02</strain>
    </source>
</reference>
<dbReference type="KEGG" id="yro:CH64_1939"/>
<dbReference type="AlphaFoldDB" id="A0A0U1HYE6"/>
<comment type="catalytic activity">
    <reaction evidence="1 11">
        <text>5-(2-hydroxyethyl)-4-methylthiazole + ATP = 4-methyl-5-(2-phosphooxyethyl)-thiazole + ADP + H(+)</text>
        <dbReference type="Rhea" id="RHEA:24212"/>
        <dbReference type="ChEBI" id="CHEBI:15378"/>
        <dbReference type="ChEBI" id="CHEBI:17957"/>
        <dbReference type="ChEBI" id="CHEBI:30616"/>
        <dbReference type="ChEBI" id="CHEBI:58296"/>
        <dbReference type="ChEBI" id="CHEBI:456216"/>
        <dbReference type="EC" id="2.7.1.50"/>
    </reaction>
</comment>
<evidence type="ECO:0000313" key="14">
    <source>
        <dbReference type="Proteomes" id="UP000031914"/>
    </source>
</evidence>
<evidence type="ECO:0000256" key="2">
    <source>
        <dbReference type="ARBA" id="ARBA00001946"/>
    </source>
</evidence>
<accession>A0A0U1HYE6</accession>
<dbReference type="GO" id="GO:0000287">
    <property type="term" value="F:magnesium ion binding"/>
    <property type="evidence" value="ECO:0007669"/>
    <property type="project" value="UniProtKB-UniRule"/>
</dbReference>
<dbReference type="InterPro" id="IPR000417">
    <property type="entry name" value="Hyethyz_kinase"/>
</dbReference>
<dbReference type="PIRSF" id="PIRSF000513">
    <property type="entry name" value="Thz_kinase"/>
    <property type="match status" value="1"/>
</dbReference>
<dbReference type="GeneID" id="45567237"/>
<evidence type="ECO:0000313" key="12">
    <source>
        <dbReference type="EMBL" id="AJJ09248.1"/>
    </source>
</evidence>
<dbReference type="GO" id="GO:0009228">
    <property type="term" value="P:thiamine biosynthetic process"/>
    <property type="evidence" value="ECO:0007669"/>
    <property type="project" value="UniProtKB-KW"/>
</dbReference>
<dbReference type="Proteomes" id="UP000042054">
    <property type="component" value="Unassembled WGS sequence"/>
</dbReference>
<keyword evidence="14" id="KW-1185">Reference proteome</keyword>
<comment type="similarity">
    <text evidence="11">Belongs to the Thz kinase family.</text>
</comment>
<dbReference type="HAMAP" id="MF_00228">
    <property type="entry name" value="Thz_kinase"/>
    <property type="match status" value="1"/>
</dbReference>